<dbReference type="Gene3D" id="3.40.50.10490">
    <property type="entry name" value="Glucose-6-phosphate isomerase like protein, domain 1"/>
    <property type="match status" value="1"/>
</dbReference>
<reference evidence="7 8" key="1">
    <citation type="submission" date="2016-08" db="EMBL/GenBank/DDBJ databases">
        <authorList>
            <person name="Varghese N."/>
            <person name="Submissions Spin"/>
        </authorList>
    </citation>
    <scope>NUCLEOTIDE SEQUENCE [LARGE SCALE GENOMIC DNA]</scope>
    <source>
        <strain evidence="7 8">R-53116</strain>
    </source>
</reference>
<evidence type="ECO:0000313" key="8">
    <source>
        <dbReference type="Proteomes" id="UP000182448"/>
    </source>
</evidence>
<evidence type="ECO:0000256" key="1">
    <source>
        <dbReference type="ARBA" id="ARBA00023015"/>
    </source>
</evidence>
<evidence type="ECO:0000256" key="3">
    <source>
        <dbReference type="ARBA" id="ARBA00023163"/>
    </source>
</evidence>
<dbReference type="GO" id="GO:0003700">
    <property type="term" value="F:DNA-binding transcription factor activity"/>
    <property type="evidence" value="ECO:0007669"/>
    <property type="project" value="InterPro"/>
</dbReference>
<dbReference type="AlphaFoldDB" id="A0A4Y4G857"/>
<dbReference type="PANTHER" id="PTHR30514:SF1">
    <property type="entry name" value="HTH-TYPE TRANSCRIPTIONAL REGULATOR HEXR-RELATED"/>
    <property type="match status" value="1"/>
</dbReference>
<evidence type="ECO:0000259" key="4">
    <source>
        <dbReference type="PROSITE" id="PS51071"/>
    </source>
</evidence>
<dbReference type="InterPro" id="IPR036388">
    <property type="entry name" value="WH-like_DNA-bd_sf"/>
</dbReference>
<accession>A0A4Y4G857</accession>
<dbReference type="InterPro" id="IPR035472">
    <property type="entry name" value="RpiR-like_SIS"/>
</dbReference>
<dbReference type="Pfam" id="PF01380">
    <property type="entry name" value="SIS"/>
    <property type="match status" value="1"/>
</dbReference>
<dbReference type="SUPFAM" id="SSF53697">
    <property type="entry name" value="SIS domain"/>
    <property type="match status" value="1"/>
</dbReference>
<dbReference type="GO" id="GO:0003677">
    <property type="term" value="F:DNA binding"/>
    <property type="evidence" value="ECO:0007669"/>
    <property type="project" value="UniProtKB-KW"/>
</dbReference>
<comment type="caution">
    <text evidence="6">The sequence shown here is derived from an EMBL/GenBank/DDBJ whole genome shotgun (WGS) entry which is preliminary data.</text>
</comment>
<dbReference type="InterPro" id="IPR001347">
    <property type="entry name" value="SIS_dom"/>
</dbReference>
<dbReference type="Gene3D" id="1.10.10.10">
    <property type="entry name" value="Winged helix-like DNA-binding domain superfamily/Winged helix DNA-binding domain"/>
    <property type="match status" value="1"/>
</dbReference>
<dbReference type="OrthoDB" id="3684496at2"/>
<feature type="domain" description="HTH rpiR-type" evidence="4">
    <location>
        <begin position="3"/>
        <end position="79"/>
    </location>
</feature>
<dbReference type="Proteomes" id="UP000585749">
    <property type="component" value="Unassembled WGS sequence"/>
</dbReference>
<dbReference type="InterPro" id="IPR047640">
    <property type="entry name" value="RpiR-like"/>
</dbReference>
<feature type="domain" description="SIS" evidence="5">
    <location>
        <begin position="122"/>
        <end position="262"/>
    </location>
</feature>
<dbReference type="EMBL" id="FMAW01000004">
    <property type="protein sequence ID" value="SCB85092.1"/>
    <property type="molecule type" value="Genomic_DNA"/>
</dbReference>
<dbReference type="InterPro" id="IPR009057">
    <property type="entry name" value="Homeodomain-like_sf"/>
</dbReference>
<dbReference type="SUPFAM" id="SSF46689">
    <property type="entry name" value="Homeodomain-like"/>
    <property type="match status" value="1"/>
</dbReference>
<dbReference type="EMBL" id="JAAXPM010000003">
    <property type="protein sequence ID" value="NKY66804.1"/>
    <property type="molecule type" value="Genomic_DNA"/>
</dbReference>
<evidence type="ECO:0000256" key="2">
    <source>
        <dbReference type="ARBA" id="ARBA00023125"/>
    </source>
</evidence>
<proteinExistence type="predicted"/>
<keyword evidence="8" id="KW-1185">Reference proteome</keyword>
<reference evidence="6 9" key="2">
    <citation type="submission" date="2020-04" db="EMBL/GenBank/DDBJ databases">
        <title>MicrobeNet Type strains.</title>
        <authorList>
            <person name="Nicholson A.C."/>
        </authorList>
    </citation>
    <scope>NUCLEOTIDE SEQUENCE [LARGE SCALE GENOMIC DNA]</scope>
    <source>
        <strain evidence="6 9">CCUG 33494</strain>
    </source>
</reference>
<evidence type="ECO:0000313" key="9">
    <source>
        <dbReference type="Proteomes" id="UP000585749"/>
    </source>
</evidence>
<protein>
    <submittedName>
        <fullName evidence="6">MurR/RpiR family transcriptional regulator</fullName>
    </submittedName>
    <submittedName>
        <fullName evidence="7">Transcriptional regulator, RpiR family</fullName>
    </submittedName>
</protein>
<keyword evidence="2" id="KW-0238">DNA-binding</keyword>
<evidence type="ECO:0000313" key="7">
    <source>
        <dbReference type="EMBL" id="SCB85092.1"/>
    </source>
</evidence>
<keyword evidence="3" id="KW-0804">Transcription</keyword>
<dbReference type="PROSITE" id="PS51464">
    <property type="entry name" value="SIS"/>
    <property type="match status" value="1"/>
</dbReference>
<dbReference type="GO" id="GO:1901135">
    <property type="term" value="P:carbohydrate derivative metabolic process"/>
    <property type="evidence" value="ECO:0007669"/>
    <property type="project" value="InterPro"/>
</dbReference>
<evidence type="ECO:0000259" key="5">
    <source>
        <dbReference type="PROSITE" id="PS51464"/>
    </source>
</evidence>
<sequence>MAQSGFARIRSLFEHLTGSDRKIATFILDSPNEIRSLTIQELATAIGVSTATISRFVKRVGFNSFREFSLSLVNSPITQTSFFGEIDATDDQNSIIQKVFSGAQNALDATVNLIKPESWSTATNWLLNAQTIGIFGVGGSSIVALDAYHKLLRTPLHIEQHPDYDVQLMQTVHMTSQDVAIVISHSGRNHNTLNIARRLKDNHVKIIAITAYPKSELAKLASVTLASVAEEVNIRSESMSSLVAQIAIIDSLFTLIGVQLGDKTQSVVEKTRRTIEASRE</sequence>
<dbReference type="PANTHER" id="PTHR30514">
    <property type="entry name" value="GLUCOKINASE"/>
    <property type="match status" value="1"/>
</dbReference>
<name>A0A4Y4G857_WEIHE</name>
<organism evidence="6 9">
    <name type="scientific">Weissella hellenica</name>
    <dbReference type="NCBI Taxonomy" id="46256"/>
    <lineage>
        <taxon>Bacteria</taxon>
        <taxon>Bacillati</taxon>
        <taxon>Bacillota</taxon>
        <taxon>Bacilli</taxon>
        <taxon>Lactobacillales</taxon>
        <taxon>Lactobacillaceae</taxon>
        <taxon>Weissella</taxon>
    </lineage>
</organism>
<dbReference type="Proteomes" id="UP000182448">
    <property type="component" value="Unassembled WGS sequence"/>
</dbReference>
<evidence type="ECO:0000313" key="6">
    <source>
        <dbReference type="EMBL" id="NKY66804.1"/>
    </source>
</evidence>
<dbReference type="InterPro" id="IPR000281">
    <property type="entry name" value="HTH_RpiR"/>
</dbReference>
<dbReference type="Pfam" id="PF01418">
    <property type="entry name" value="HTH_6"/>
    <property type="match status" value="1"/>
</dbReference>
<keyword evidence="1" id="KW-0805">Transcription regulation</keyword>
<dbReference type="CDD" id="cd05013">
    <property type="entry name" value="SIS_RpiR"/>
    <property type="match status" value="1"/>
</dbReference>
<dbReference type="RefSeq" id="WP_074427037.1">
    <property type="nucleotide sequence ID" value="NZ_BJEG01000002.1"/>
</dbReference>
<dbReference type="InterPro" id="IPR046348">
    <property type="entry name" value="SIS_dom_sf"/>
</dbReference>
<dbReference type="GO" id="GO:0097367">
    <property type="term" value="F:carbohydrate derivative binding"/>
    <property type="evidence" value="ECO:0007669"/>
    <property type="project" value="InterPro"/>
</dbReference>
<dbReference type="PROSITE" id="PS51071">
    <property type="entry name" value="HTH_RPIR"/>
    <property type="match status" value="1"/>
</dbReference>
<gene>
    <name evidence="7" type="ORF">GA0061075_10417</name>
    <name evidence="6" type="ORF">HF960_03820</name>
</gene>